<reference evidence="6" key="2">
    <citation type="journal article" date="2017" name="Nat. Plants">
        <title>The Aegilops tauschii genome reveals multiple impacts of transposons.</title>
        <authorList>
            <person name="Zhao G."/>
            <person name="Zou C."/>
            <person name="Li K."/>
            <person name="Wang K."/>
            <person name="Li T."/>
            <person name="Gao L."/>
            <person name="Zhang X."/>
            <person name="Wang H."/>
            <person name="Yang Z."/>
            <person name="Liu X."/>
            <person name="Jiang W."/>
            <person name="Mao L."/>
            <person name="Kong X."/>
            <person name="Jiao Y."/>
            <person name="Jia J."/>
        </authorList>
    </citation>
    <scope>NUCLEOTIDE SEQUENCE [LARGE SCALE GENOMIC DNA]</scope>
    <source>
        <strain evidence="6">cv. AL8/78</strain>
    </source>
</reference>
<dbReference type="Gene3D" id="3.30.70.330">
    <property type="match status" value="1"/>
</dbReference>
<dbReference type="InterPro" id="IPR050825">
    <property type="entry name" value="RBM42_RBP45_47-like"/>
</dbReference>
<sequence length="119" mass="13183">CHGKDHQGGIFKELQKTCSTTISGHHSREFNPVSANIVFEDRKSAGYGFVSFGTKEEAEAALTELNGKELMERPVILRWREDKETVKADGEVEDVKVNDQAEGVTVDDSGEVEGEDKQE</sequence>
<dbReference type="PROSITE" id="PS50102">
    <property type="entry name" value="RRM"/>
    <property type="match status" value="1"/>
</dbReference>
<name>A0A453CWN4_AEGTS</name>
<protein>
    <recommendedName>
        <fullName evidence="4">RRM domain-containing protein</fullName>
    </recommendedName>
</protein>
<dbReference type="PANTHER" id="PTHR47640">
    <property type="entry name" value="TRNA SELENOCYSTEINE 1-ASSOCIATED PROTEIN 1-RELATED-RELATED"/>
    <property type="match status" value="1"/>
</dbReference>
<dbReference type="Gramene" id="AET2Gv20989600.11">
    <property type="protein sequence ID" value="AET2Gv20989600.11"/>
    <property type="gene ID" value="AET2Gv20989600"/>
</dbReference>
<feature type="domain" description="RRM" evidence="4">
    <location>
        <begin position="12"/>
        <end position="82"/>
    </location>
</feature>
<evidence type="ECO:0000256" key="3">
    <source>
        <dbReference type="SAM" id="MobiDB-lite"/>
    </source>
</evidence>
<dbReference type="InterPro" id="IPR035979">
    <property type="entry name" value="RBD_domain_sf"/>
</dbReference>
<keyword evidence="1 2" id="KW-0694">RNA-binding</keyword>
<keyword evidence="6" id="KW-1185">Reference proteome</keyword>
<dbReference type="GO" id="GO:0003729">
    <property type="term" value="F:mRNA binding"/>
    <property type="evidence" value="ECO:0007669"/>
    <property type="project" value="InterPro"/>
</dbReference>
<organism evidence="5 6">
    <name type="scientific">Aegilops tauschii subsp. strangulata</name>
    <name type="common">Goatgrass</name>
    <dbReference type="NCBI Taxonomy" id="200361"/>
    <lineage>
        <taxon>Eukaryota</taxon>
        <taxon>Viridiplantae</taxon>
        <taxon>Streptophyta</taxon>
        <taxon>Embryophyta</taxon>
        <taxon>Tracheophyta</taxon>
        <taxon>Spermatophyta</taxon>
        <taxon>Magnoliopsida</taxon>
        <taxon>Liliopsida</taxon>
        <taxon>Poales</taxon>
        <taxon>Poaceae</taxon>
        <taxon>BOP clade</taxon>
        <taxon>Pooideae</taxon>
        <taxon>Triticodae</taxon>
        <taxon>Triticeae</taxon>
        <taxon>Triticinae</taxon>
        <taxon>Aegilops</taxon>
    </lineage>
</organism>
<proteinExistence type="predicted"/>
<dbReference type="AlphaFoldDB" id="A0A453CWN4"/>
<reference evidence="6" key="1">
    <citation type="journal article" date="2014" name="Science">
        <title>Ancient hybridizations among the ancestral genomes of bread wheat.</title>
        <authorList>
            <consortium name="International Wheat Genome Sequencing Consortium,"/>
            <person name="Marcussen T."/>
            <person name="Sandve S.R."/>
            <person name="Heier L."/>
            <person name="Spannagl M."/>
            <person name="Pfeifer M."/>
            <person name="Jakobsen K.S."/>
            <person name="Wulff B.B."/>
            <person name="Steuernagel B."/>
            <person name="Mayer K.F."/>
            <person name="Olsen O.A."/>
        </authorList>
    </citation>
    <scope>NUCLEOTIDE SEQUENCE [LARGE SCALE GENOMIC DNA]</scope>
    <source>
        <strain evidence="6">cv. AL8/78</strain>
    </source>
</reference>
<dbReference type="InterPro" id="IPR012677">
    <property type="entry name" value="Nucleotide-bd_a/b_plait_sf"/>
</dbReference>
<dbReference type="Proteomes" id="UP000015105">
    <property type="component" value="Chromosome 2D"/>
</dbReference>
<dbReference type="Pfam" id="PF00076">
    <property type="entry name" value="RRM_1"/>
    <property type="match status" value="1"/>
</dbReference>
<reference evidence="5" key="5">
    <citation type="journal article" date="2021" name="G3 (Bethesda)">
        <title>Aegilops tauschii genome assembly Aet v5.0 features greater sequence contiguity and improved annotation.</title>
        <authorList>
            <person name="Wang L."/>
            <person name="Zhu T."/>
            <person name="Rodriguez J.C."/>
            <person name="Deal K.R."/>
            <person name="Dubcovsky J."/>
            <person name="McGuire P.E."/>
            <person name="Lux T."/>
            <person name="Spannagl M."/>
            <person name="Mayer K.F.X."/>
            <person name="Baldrich P."/>
            <person name="Meyers B.C."/>
            <person name="Huo N."/>
            <person name="Gu Y.Q."/>
            <person name="Zhou H."/>
            <person name="Devos K.M."/>
            <person name="Bennetzen J.L."/>
            <person name="Unver T."/>
            <person name="Budak H."/>
            <person name="Gulick P.J."/>
            <person name="Galiba G."/>
            <person name="Kalapos B."/>
            <person name="Nelson D.R."/>
            <person name="Li P."/>
            <person name="You F.M."/>
            <person name="Luo M.C."/>
            <person name="Dvorak J."/>
        </authorList>
    </citation>
    <scope>NUCLEOTIDE SEQUENCE [LARGE SCALE GENOMIC DNA]</scope>
    <source>
        <strain evidence="5">cv. AL8/78</strain>
    </source>
</reference>
<evidence type="ECO:0000313" key="6">
    <source>
        <dbReference type="Proteomes" id="UP000015105"/>
    </source>
</evidence>
<feature type="region of interest" description="Disordered" evidence="3">
    <location>
        <begin position="90"/>
        <end position="119"/>
    </location>
</feature>
<dbReference type="InterPro" id="IPR000504">
    <property type="entry name" value="RRM_dom"/>
</dbReference>
<accession>A0A453CWN4</accession>
<dbReference type="SUPFAM" id="SSF54928">
    <property type="entry name" value="RNA-binding domain, RBD"/>
    <property type="match status" value="1"/>
</dbReference>
<feature type="compositionally biased region" description="Basic and acidic residues" evidence="3">
    <location>
        <begin position="90"/>
        <end position="99"/>
    </location>
</feature>
<evidence type="ECO:0000256" key="1">
    <source>
        <dbReference type="ARBA" id="ARBA00022884"/>
    </source>
</evidence>
<reference evidence="5" key="4">
    <citation type="submission" date="2019-03" db="UniProtKB">
        <authorList>
            <consortium name="EnsemblPlants"/>
        </authorList>
    </citation>
    <scope>IDENTIFICATION</scope>
</reference>
<evidence type="ECO:0000256" key="2">
    <source>
        <dbReference type="PROSITE-ProRule" id="PRU00176"/>
    </source>
</evidence>
<reference evidence="5" key="3">
    <citation type="journal article" date="2017" name="Nature">
        <title>Genome sequence of the progenitor of the wheat D genome Aegilops tauschii.</title>
        <authorList>
            <person name="Luo M.C."/>
            <person name="Gu Y.Q."/>
            <person name="Puiu D."/>
            <person name="Wang H."/>
            <person name="Twardziok S.O."/>
            <person name="Deal K.R."/>
            <person name="Huo N."/>
            <person name="Zhu T."/>
            <person name="Wang L."/>
            <person name="Wang Y."/>
            <person name="McGuire P.E."/>
            <person name="Liu S."/>
            <person name="Long H."/>
            <person name="Ramasamy R.K."/>
            <person name="Rodriguez J.C."/>
            <person name="Van S.L."/>
            <person name="Yuan L."/>
            <person name="Wang Z."/>
            <person name="Xia Z."/>
            <person name="Xiao L."/>
            <person name="Anderson O.D."/>
            <person name="Ouyang S."/>
            <person name="Liang Y."/>
            <person name="Zimin A.V."/>
            <person name="Pertea G."/>
            <person name="Qi P."/>
            <person name="Bennetzen J.L."/>
            <person name="Dai X."/>
            <person name="Dawson M.W."/>
            <person name="Muller H.G."/>
            <person name="Kugler K."/>
            <person name="Rivarola-Duarte L."/>
            <person name="Spannagl M."/>
            <person name="Mayer K.F.X."/>
            <person name="Lu F.H."/>
            <person name="Bevan M.W."/>
            <person name="Leroy P."/>
            <person name="Li P."/>
            <person name="You F.M."/>
            <person name="Sun Q."/>
            <person name="Liu Z."/>
            <person name="Lyons E."/>
            <person name="Wicker T."/>
            <person name="Salzberg S.L."/>
            <person name="Devos K.M."/>
            <person name="Dvorak J."/>
        </authorList>
    </citation>
    <scope>NUCLEOTIDE SEQUENCE [LARGE SCALE GENOMIC DNA]</scope>
    <source>
        <strain evidence="5">cv. AL8/78</strain>
    </source>
</reference>
<feature type="compositionally biased region" description="Acidic residues" evidence="3">
    <location>
        <begin position="108"/>
        <end position="119"/>
    </location>
</feature>
<evidence type="ECO:0000259" key="4">
    <source>
        <dbReference type="PROSITE" id="PS50102"/>
    </source>
</evidence>
<dbReference type="EnsemblPlants" id="AET2Gv20989600.11">
    <property type="protein sequence ID" value="AET2Gv20989600.11"/>
    <property type="gene ID" value="AET2Gv20989600"/>
</dbReference>
<evidence type="ECO:0000313" key="5">
    <source>
        <dbReference type="EnsemblPlants" id="AET2Gv20989600.11"/>
    </source>
</evidence>